<accession>A0A3D9B0Q0</accession>
<dbReference type="OrthoDB" id="1274094at2"/>
<sequence length="207" mass="24063">MKKILFFLSLLIVLSCKSQNKKNMLPSIDSKFEKFDTIQYRDLYNKNPNYPSETLDNGSYVEMNVANYGKSYSLTMRNSYYTLTKVYFPNGNVKSKGLSNNTESLQIGIWYEFDENGKLNKEVDYDKPYKFSFNDILKFCEKEGIPLTKGPVLQSTGFHTTITRRVEKEKPIWAIEWKKESNVLETITLDGMTGKVISRIESEYINN</sequence>
<dbReference type="EMBL" id="QNVV01000011">
    <property type="protein sequence ID" value="REC46836.1"/>
    <property type="molecule type" value="Genomic_DNA"/>
</dbReference>
<proteinExistence type="predicted"/>
<dbReference type="Proteomes" id="UP000256257">
    <property type="component" value="Unassembled WGS sequence"/>
</dbReference>
<evidence type="ECO:0008006" key="3">
    <source>
        <dbReference type="Google" id="ProtNLM"/>
    </source>
</evidence>
<evidence type="ECO:0000313" key="1">
    <source>
        <dbReference type="EMBL" id="REC46836.1"/>
    </source>
</evidence>
<evidence type="ECO:0000313" key="2">
    <source>
        <dbReference type="Proteomes" id="UP000256257"/>
    </source>
</evidence>
<dbReference type="InterPro" id="IPR011652">
    <property type="entry name" value="MORN_2"/>
</dbReference>
<dbReference type="Pfam" id="PF07661">
    <property type="entry name" value="MORN_2"/>
    <property type="match status" value="2"/>
</dbReference>
<gene>
    <name evidence="1" type="ORF">DRF67_13550</name>
</gene>
<keyword evidence="2" id="KW-1185">Reference proteome</keyword>
<dbReference type="Gene3D" id="3.90.930.1">
    <property type="match status" value="1"/>
</dbReference>
<organism evidence="1 2">
    <name type="scientific">Chryseobacterium pennipullorum</name>
    <dbReference type="NCBI Taxonomy" id="2258963"/>
    <lineage>
        <taxon>Bacteria</taxon>
        <taxon>Pseudomonadati</taxon>
        <taxon>Bacteroidota</taxon>
        <taxon>Flavobacteriia</taxon>
        <taxon>Flavobacteriales</taxon>
        <taxon>Weeksellaceae</taxon>
        <taxon>Chryseobacterium group</taxon>
        <taxon>Chryseobacterium</taxon>
    </lineage>
</organism>
<protein>
    <recommendedName>
        <fullName evidence="3">MORN repeat variant</fullName>
    </recommendedName>
</protein>
<name>A0A3D9B0Q0_9FLAO</name>
<dbReference type="AlphaFoldDB" id="A0A3D9B0Q0"/>
<dbReference type="PROSITE" id="PS51257">
    <property type="entry name" value="PROKAR_LIPOPROTEIN"/>
    <property type="match status" value="1"/>
</dbReference>
<reference evidence="1 2" key="1">
    <citation type="submission" date="2018-06" db="EMBL/GenBank/DDBJ databases">
        <title>Novel Chryseobacterium species.</title>
        <authorList>
            <person name="Newman J."/>
            <person name="Hugo C."/>
            <person name="Oosthuizen L."/>
            <person name="Charimba G."/>
        </authorList>
    </citation>
    <scope>NUCLEOTIDE SEQUENCE [LARGE SCALE GENOMIC DNA]</scope>
    <source>
        <strain evidence="1 2">7_F195</strain>
    </source>
</reference>
<dbReference type="RefSeq" id="WP_115928819.1">
    <property type="nucleotide sequence ID" value="NZ_QNVV01000011.1"/>
</dbReference>
<comment type="caution">
    <text evidence="1">The sequence shown here is derived from an EMBL/GenBank/DDBJ whole genome shotgun (WGS) entry which is preliminary data.</text>
</comment>